<dbReference type="EMBL" id="JAWDGP010003503">
    <property type="protein sequence ID" value="KAK3773825.1"/>
    <property type="molecule type" value="Genomic_DNA"/>
</dbReference>
<evidence type="ECO:0000313" key="2">
    <source>
        <dbReference type="EMBL" id="KAK3773825.1"/>
    </source>
</evidence>
<evidence type="ECO:0000313" key="3">
    <source>
        <dbReference type="Proteomes" id="UP001283361"/>
    </source>
</evidence>
<comment type="caution">
    <text evidence="2">The sequence shown here is derived from an EMBL/GenBank/DDBJ whole genome shotgun (WGS) entry which is preliminary data.</text>
</comment>
<dbReference type="Proteomes" id="UP001283361">
    <property type="component" value="Unassembled WGS sequence"/>
</dbReference>
<dbReference type="AlphaFoldDB" id="A0AAE0ZQP6"/>
<keyword evidence="3" id="KW-1185">Reference proteome</keyword>
<protein>
    <submittedName>
        <fullName evidence="2">Uncharacterized protein</fullName>
    </submittedName>
</protein>
<sequence length="240" mass="26534">MGEILLKKKKSLIDFLEGDFRRKVGSRWGTGQNVAERARREGDDVARGNDVSRGGGKAGEMEEIVEKEAASSTISLYGLSHPQPFLCMDELILSHFSVWTNSSSAISLYGRTHPQPFLCMDEHILSLFSVWTNTFSAFSLYGRTHSQPFLCMDELILIICGDVPSLSQSFVGMYPASANHLWGCTQPQPIICGDVPSLNHSTVKMYTTHLQPIICGDVPNLSQLFVGMYPTSANHLWGCT</sequence>
<gene>
    <name evidence="2" type="ORF">RRG08_009772</name>
</gene>
<reference evidence="2" key="1">
    <citation type="journal article" date="2023" name="G3 (Bethesda)">
        <title>A reference genome for the long-term kleptoplast-retaining sea slug Elysia crispata morphotype clarki.</title>
        <authorList>
            <person name="Eastman K.E."/>
            <person name="Pendleton A.L."/>
            <person name="Shaikh M.A."/>
            <person name="Suttiyut T."/>
            <person name="Ogas R."/>
            <person name="Tomko P."/>
            <person name="Gavelis G."/>
            <person name="Widhalm J.R."/>
            <person name="Wisecaver J.H."/>
        </authorList>
    </citation>
    <scope>NUCLEOTIDE SEQUENCE</scope>
    <source>
        <strain evidence="2">ECLA1</strain>
    </source>
</reference>
<organism evidence="2 3">
    <name type="scientific">Elysia crispata</name>
    <name type="common">lettuce slug</name>
    <dbReference type="NCBI Taxonomy" id="231223"/>
    <lineage>
        <taxon>Eukaryota</taxon>
        <taxon>Metazoa</taxon>
        <taxon>Spiralia</taxon>
        <taxon>Lophotrochozoa</taxon>
        <taxon>Mollusca</taxon>
        <taxon>Gastropoda</taxon>
        <taxon>Heterobranchia</taxon>
        <taxon>Euthyneura</taxon>
        <taxon>Panpulmonata</taxon>
        <taxon>Sacoglossa</taxon>
        <taxon>Placobranchoidea</taxon>
        <taxon>Plakobranchidae</taxon>
        <taxon>Elysia</taxon>
    </lineage>
</organism>
<evidence type="ECO:0000256" key="1">
    <source>
        <dbReference type="SAM" id="MobiDB-lite"/>
    </source>
</evidence>
<accession>A0AAE0ZQP6</accession>
<feature type="region of interest" description="Disordered" evidence="1">
    <location>
        <begin position="38"/>
        <end position="59"/>
    </location>
</feature>
<name>A0AAE0ZQP6_9GAST</name>
<proteinExistence type="predicted"/>
<feature type="compositionally biased region" description="Basic and acidic residues" evidence="1">
    <location>
        <begin position="38"/>
        <end position="47"/>
    </location>
</feature>